<name>A0ABY8RB42_9FLAO</name>
<dbReference type="Proteomes" id="UP001241656">
    <property type="component" value="Chromosome"/>
</dbReference>
<evidence type="ECO:0000313" key="3">
    <source>
        <dbReference type="Proteomes" id="UP001241656"/>
    </source>
</evidence>
<proteinExistence type="predicted"/>
<protein>
    <submittedName>
        <fullName evidence="2">DUF4271 domain-containing protein</fullName>
    </submittedName>
</protein>
<feature type="transmembrane region" description="Helical" evidence="1">
    <location>
        <begin position="92"/>
        <end position="113"/>
    </location>
</feature>
<dbReference type="EMBL" id="CP124855">
    <property type="protein sequence ID" value="WHF50899.1"/>
    <property type="molecule type" value="Genomic_DNA"/>
</dbReference>
<feature type="transmembrane region" description="Helical" evidence="1">
    <location>
        <begin position="133"/>
        <end position="151"/>
    </location>
</feature>
<evidence type="ECO:0000256" key="1">
    <source>
        <dbReference type="SAM" id="Phobius"/>
    </source>
</evidence>
<keyword evidence="3" id="KW-1185">Reference proteome</keyword>
<feature type="transmembrane region" description="Helical" evidence="1">
    <location>
        <begin position="12"/>
        <end position="30"/>
    </location>
</feature>
<feature type="transmembrane region" description="Helical" evidence="1">
    <location>
        <begin position="158"/>
        <end position="178"/>
    </location>
</feature>
<keyword evidence="1" id="KW-0812">Transmembrane</keyword>
<sequence>MVRIVQQNDWVVFILVGCILLYVFMLLYLHRDSSVRVFLMQKYEDSSNNFLSWLIISVVFTLLFAVLISRSVPIVPKRISDIHFFGYELNKFGFTLFSMIVFYGLKSALSYLFYAGTGSMKRWALFQFTASKFYFTLSFVLMALCVYQYFYEVNDLQLFDYCFTGFIGVFIFKIFFYLLSPRHLLPEKWYYKFLYICTLQFAPVLVLWKVLFF</sequence>
<evidence type="ECO:0000313" key="2">
    <source>
        <dbReference type="EMBL" id="WHF50899.1"/>
    </source>
</evidence>
<dbReference type="RefSeq" id="WP_282904298.1">
    <property type="nucleotide sequence ID" value="NZ_CP124855.1"/>
</dbReference>
<organism evidence="2 3">
    <name type="scientific">Chryseobacterium gotjawalense</name>
    <dbReference type="NCBI Taxonomy" id="3042315"/>
    <lineage>
        <taxon>Bacteria</taxon>
        <taxon>Pseudomonadati</taxon>
        <taxon>Bacteroidota</taxon>
        <taxon>Flavobacteriia</taxon>
        <taxon>Flavobacteriales</taxon>
        <taxon>Weeksellaceae</taxon>
        <taxon>Chryseobacterium group</taxon>
        <taxon>Chryseobacterium</taxon>
    </lineage>
</organism>
<feature type="transmembrane region" description="Helical" evidence="1">
    <location>
        <begin position="190"/>
        <end position="212"/>
    </location>
</feature>
<accession>A0ABY8RB42</accession>
<feature type="transmembrane region" description="Helical" evidence="1">
    <location>
        <begin position="50"/>
        <end position="72"/>
    </location>
</feature>
<keyword evidence="1" id="KW-0472">Membrane</keyword>
<gene>
    <name evidence="2" type="ORF">QGN23_10720</name>
</gene>
<reference evidence="2 3" key="1">
    <citation type="submission" date="2023-05" db="EMBL/GenBank/DDBJ databases">
        <title>Genomic insight into Chryseobacterium sp. wdc7 isolated forest soil (Gotjawal).</title>
        <authorList>
            <person name="Park S.-J."/>
        </authorList>
    </citation>
    <scope>NUCLEOTIDE SEQUENCE [LARGE SCALE GENOMIC DNA]</scope>
    <source>
        <strain evidence="3">wdc7</strain>
    </source>
</reference>
<keyword evidence="1" id="KW-1133">Transmembrane helix</keyword>